<sequence>MYSRIQKLKTQRSLPENQVDCIKCPKPYSSRKRKTDKADFVPVQTKTAYVPREEDWEQEIEELSRRTEEKEKETSTKTPYGSKNFQALAVPMKGLGLLLVV</sequence>
<feature type="compositionally biased region" description="Basic and acidic residues" evidence="1">
    <location>
        <begin position="62"/>
        <end position="75"/>
    </location>
</feature>
<accession>A0A7J6ABT4</accession>
<dbReference type="Proteomes" id="UP000593565">
    <property type="component" value="Unassembled WGS sequence"/>
</dbReference>
<reference evidence="2 3" key="1">
    <citation type="submission" date="2020-02" db="EMBL/GenBank/DDBJ databases">
        <title>A chromosome-scale genome assembly of the black bullhead catfish (Ameiurus melas).</title>
        <authorList>
            <person name="Wen M."/>
            <person name="Zham M."/>
            <person name="Cabau C."/>
            <person name="Klopp C."/>
            <person name="Donnadieu C."/>
            <person name="Roques C."/>
            <person name="Bouchez O."/>
            <person name="Lampietro C."/>
            <person name="Jouanno E."/>
            <person name="Herpin A."/>
            <person name="Louis A."/>
            <person name="Berthelot C."/>
            <person name="Parey E."/>
            <person name="Roest-Crollius H."/>
            <person name="Braasch I."/>
            <person name="Postlethwait J."/>
            <person name="Robinson-Rechavi M."/>
            <person name="Echchiki A."/>
            <person name="Begum T."/>
            <person name="Montfort J."/>
            <person name="Schartl M."/>
            <person name="Bobe J."/>
            <person name="Guiguen Y."/>
        </authorList>
    </citation>
    <scope>NUCLEOTIDE SEQUENCE [LARGE SCALE GENOMIC DNA]</scope>
    <source>
        <strain evidence="2">M_S1</strain>
        <tissue evidence="2">Blood</tissue>
    </source>
</reference>
<gene>
    <name evidence="2" type="ORF">AMELA_G00168790</name>
</gene>
<protein>
    <submittedName>
        <fullName evidence="2">Uncharacterized protein</fullName>
    </submittedName>
</protein>
<evidence type="ECO:0000313" key="3">
    <source>
        <dbReference type="Proteomes" id="UP000593565"/>
    </source>
</evidence>
<name>A0A7J6ABT4_AMEME</name>
<dbReference type="EMBL" id="JAAGNN010000014">
    <property type="protein sequence ID" value="KAF4080293.1"/>
    <property type="molecule type" value="Genomic_DNA"/>
</dbReference>
<evidence type="ECO:0000313" key="2">
    <source>
        <dbReference type="EMBL" id="KAF4080293.1"/>
    </source>
</evidence>
<keyword evidence="3" id="KW-1185">Reference proteome</keyword>
<feature type="region of interest" description="Disordered" evidence="1">
    <location>
        <begin position="55"/>
        <end position="81"/>
    </location>
</feature>
<proteinExistence type="predicted"/>
<evidence type="ECO:0000256" key="1">
    <source>
        <dbReference type="SAM" id="MobiDB-lite"/>
    </source>
</evidence>
<dbReference type="AlphaFoldDB" id="A0A7J6ABT4"/>
<comment type="caution">
    <text evidence="2">The sequence shown here is derived from an EMBL/GenBank/DDBJ whole genome shotgun (WGS) entry which is preliminary data.</text>
</comment>
<organism evidence="2 3">
    <name type="scientific">Ameiurus melas</name>
    <name type="common">Black bullhead</name>
    <name type="synonym">Silurus melas</name>
    <dbReference type="NCBI Taxonomy" id="219545"/>
    <lineage>
        <taxon>Eukaryota</taxon>
        <taxon>Metazoa</taxon>
        <taxon>Chordata</taxon>
        <taxon>Craniata</taxon>
        <taxon>Vertebrata</taxon>
        <taxon>Euteleostomi</taxon>
        <taxon>Actinopterygii</taxon>
        <taxon>Neopterygii</taxon>
        <taxon>Teleostei</taxon>
        <taxon>Ostariophysi</taxon>
        <taxon>Siluriformes</taxon>
        <taxon>Ictaluridae</taxon>
        <taxon>Ameiurus</taxon>
    </lineage>
</organism>